<dbReference type="HOGENOM" id="CLU_034189_1_0_2"/>
<dbReference type="InterPro" id="IPR013517">
    <property type="entry name" value="FG-GAP"/>
</dbReference>
<accession>S6CT83</accession>
<organism evidence="5 6">
    <name type="scientific">Halorhabdus tiamatea SARL4B</name>
    <dbReference type="NCBI Taxonomy" id="1033806"/>
    <lineage>
        <taxon>Archaea</taxon>
        <taxon>Methanobacteriati</taxon>
        <taxon>Methanobacteriota</taxon>
        <taxon>Stenosarchaea group</taxon>
        <taxon>Halobacteria</taxon>
        <taxon>Halobacteriales</taxon>
        <taxon>Haloarculaceae</taxon>
        <taxon>Halorhabdus</taxon>
    </lineage>
</organism>
<evidence type="ECO:0000256" key="1">
    <source>
        <dbReference type="ARBA" id="ARBA00022729"/>
    </source>
</evidence>
<name>S6CT83_9EURY</name>
<dbReference type="Pfam" id="PF14312">
    <property type="entry name" value="FG-GAP_2"/>
    <property type="match status" value="5"/>
</dbReference>
<dbReference type="PANTHER" id="PTHR36220:SF1">
    <property type="entry name" value="GAMMA TUBULIN COMPLEX COMPONENT C-TERMINAL DOMAIN-CONTAINING PROTEIN"/>
    <property type="match status" value="1"/>
</dbReference>
<dbReference type="Gene3D" id="2.130.10.130">
    <property type="entry name" value="Integrin alpha, N-terminal"/>
    <property type="match status" value="3"/>
</dbReference>
<dbReference type="InterPro" id="IPR028994">
    <property type="entry name" value="Integrin_alpha_N"/>
</dbReference>
<keyword evidence="2" id="KW-0677">Repeat</keyword>
<dbReference type="EMBL" id="HF571520">
    <property type="protein sequence ID" value="CCQ33399.1"/>
    <property type="molecule type" value="Genomic_DNA"/>
</dbReference>
<sequence length="572" mass="62185">MAKQARKTGISKPAVGSGRHRLWSMEQCSWGVETRRSTRWKQMSLVRARDHAQGWGRSIITTTGGTPINRSNPKKKTKDKKTDCSPGSVLVEQLPGLAGQHTFIGVTRDQRMGMNPQSSRSVSRYSRREVCLLACSTALAPLTGCAFSPPTARDDQSGIETLVATDGETRDRFGYSLDITNDGRTLLVGSNLDTNSNGRMAGGVYVFRRDQDGWHQSAKLMADDGDRHDWFGSTISISDTGDTALVGAVAEEDPNGAEGGAAYVYQKENQEWHQQSKLSAPDDAFDQFSRSQILTSNGDTAYIGAPFKEDSSGIEAGAVYEYSREPDGWNLVNTLPNDSSPIRSFGYAMDVSKGGQILIVSSMVVSDSETAAVNVFEKSGGEWVRQATLTASDRDRNDYFGETVPVSEDGQTVLVGASNDENPNGEHGGSVYLFENQDGEWHQAQKLTPADPGQYERFGLSLAMTSDPKSILIGAPGESSDTGEQSRICVFKWDDDHWQQDRVISAPEKDPTDHFGTRVTVSGETGIAAVSAPEADGNKESTGAVYVSDCEASNEARRLSRHQFHHLDPDTI</sequence>
<dbReference type="SUPFAM" id="SSF50965">
    <property type="entry name" value="Galactose oxidase, central domain"/>
    <property type="match status" value="2"/>
</dbReference>
<evidence type="ECO:0000256" key="2">
    <source>
        <dbReference type="ARBA" id="ARBA00022737"/>
    </source>
</evidence>
<reference evidence="5 6" key="1">
    <citation type="journal article" date="2014" name="Environ. Microbiol.">
        <title>Halorhabdus tiamatea: proteogenomics and glycosidase activity measurements identify the first cultivated euryarchaeon from a deep-sea anoxic brine lake as potential polysaccharide degrader.</title>
        <authorList>
            <person name="Werner J."/>
            <person name="Ferrer M."/>
            <person name="Michel G."/>
            <person name="Mann A.J."/>
            <person name="Huang S."/>
            <person name="Juarez S."/>
            <person name="Ciordia S."/>
            <person name="Albar J.P."/>
            <person name="Alcaide M."/>
            <person name="La Cono V."/>
            <person name="Yakimov M.M."/>
            <person name="Antunes A."/>
            <person name="Taborda M."/>
            <person name="Da Costa M.S."/>
            <person name="Amann R.I."/>
            <person name="Gloeckner F.O."/>
            <person name="Golyshina O.V."/>
            <person name="Golyshin P.N."/>
            <person name="Teeling H."/>
        </authorList>
    </citation>
    <scope>NUCLEOTIDE SEQUENCE [LARGE SCALE GENOMIC DNA]</scope>
    <source>
        <strain evidence="6">SARL4B</strain>
    </source>
</reference>
<proteinExistence type="predicted"/>
<keyword evidence="6" id="KW-1185">Reference proteome</keyword>
<dbReference type="Proteomes" id="UP000015381">
    <property type="component" value="Chromosome I"/>
</dbReference>
<evidence type="ECO:0000313" key="5">
    <source>
        <dbReference type="EMBL" id="CCQ33399.1"/>
    </source>
</evidence>
<feature type="region of interest" description="Disordered" evidence="4">
    <location>
        <begin position="58"/>
        <end position="86"/>
    </location>
</feature>
<keyword evidence="3" id="KW-0325">Glycoprotein</keyword>
<dbReference type="PROSITE" id="PS51470">
    <property type="entry name" value="FG_GAP"/>
    <property type="match status" value="2"/>
</dbReference>
<protein>
    <submittedName>
        <fullName evidence="5">Hypothetical PKD domain protein</fullName>
    </submittedName>
</protein>
<dbReference type="PANTHER" id="PTHR36220">
    <property type="entry name" value="UNNAMED PRODUCT"/>
    <property type="match status" value="1"/>
</dbReference>
<dbReference type="InterPro" id="IPR013519">
    <property type="entry name" value="Int_alpha_beta-p"/>
</dbReference>
<dbReference type="KEGG" id="hti:HTIA_1265"/>
<dbReference type="SMART" id="SM00191">
    <property type="entry name" value="Int_alpha"/>
    <property type="match status" value="4"/>
</dbReference>
<dbReference type="InterPro" id="IPR011043">
    <property type="entry name" value="Gal_Oxase/kelch_b-propeller"/>
</dbReference>
<feature type="compositionally biased region" description="Polar residues" evidence="4">
    <location>
        <begin position="59"/>
        <end position="71"/>
    </location>
</feature>
<evidence type="ECO:0000256" key="4">
    <source>
        <dbReference type="SAM" id="MobiDB-lite"/>
    </source>
</evidence>
<keyword evidence="1" id="KW-0732">Signal</keyword>
<dbReference type="AlphaFoldDB" id="S6CT83"/>
<evidence type="ECO:0000256" key="3">
    <source>
        <dbReference type="ARBA" id="ARBA00023180"/>
    </source>
</evidence>
<gene>
    <name evidence="5" type="ORF">HTIA_1265</name>
</gene>
<evidence type="ECO:0000313" key="6">
    <source>
        <dbReference type="Proteomes" id="UP000015381"/>
    </source>
</evidence>